<evidence type="ECO:0000313" key="10">
    <source>
        <dbReference type="Proteomes" id="UP000287033"/>
    </source>
</evidence>
<comment type="caution">
    <text evidence="9">The sequence shown here is derived from an EMBL/GenBank/DDBJ whole genome shotgun (WGS) entry which is preliminary data.</text>
</comment>
<feature type="domain" description="PDZ" evidence="8">
    <location>
        <begin position="107"/>
        <end position="199"/>
    </location>
</feature>
<dbReference type="AlphaFoldDB" id="A0A401S0T6"/>
<name>A0A401S0T6_CHIPU</name>
<comment type="subunit">
    <text evidence="6">Interacts with PSMC3. Part of a transient complex (modulator) containing PSMD9, PSMC6 and PSMC3 formed during the assembly of the 26S proteasome.</text>
</comment>
<evidence type="ECO:0000256" key="6">
    <source>
        <dbReference type="ARBA" id="ARBA00062195"/>
    </source>
</evidence>
<evidence type="ECO:0000256" key="2">
    <source>
        <dbReference type="ARBA" id="ARBA00014937"/>
    </source>
</evidence>
<evidence type="ECO:0000256" key="1">
    <source>
        <dbReference type="ARBA" id="ARBA00005256"/>
    </source>
</evidence>
<evidence type="ECO:0000259" key="8">
    <source>
        <dbReference type="SMART" id="SM00228"/>
    </source>
</evidence>
<dbReference type="GO" id="GO:0005634">
    <property type="term" value="C:nucleus"/>
    <property type="evidence" value="ECO:0007669"/>
    <property type="project" value="TreeGrafter"/>
</dbReference>
<dbReference type="InterPro" id="IPR041489">
    <property type="entry name" value="PDZ_6"/>
</dbReference>
<proteinExistence type="inferred from homology"/>
<dbReference type="Gene3D" id="6.10.140.1710">
    <property type="match status" value="1"/>
</dbReference>
<dbReference type="GO" id="GO:0070682">
    <property type="term" value="P:proteasome regulatory particle assembly"/>
    <property type="evidence" value="ECO:0007669"/>
    <property type="project" value="InterPro"/>
</dbReference>
<accession>A0A401S0T6</accession>
<gene>
    <name evidence="9" type="ORF">chiPu_0002421</name>
</gene>
<evidence type="ECO:0000313" key="9">
    <source>
        <dbReference type="EMBL" id="GCC24022.1"/>
    </source>
</evidence>
<dbReference type="InterPro" id="IPR035269">
    <property type="entry name" value="PSMD9"/>
</dbReference>
<feature type="region of interest" description="Disordered" evidence="7">
    <location>
        <begin position="1"/>
        <end position="25"/>
    </location>
</feature>
<dbReference type="Proteomes" id="UP000287033">
    <property type="component" value="Unassembled WGS sequence"/>
</dbReference>
<dbReference type="Gene3D" id="2.30.42.10">
    <property type="match status" value="1"/>
</dbReference>
<dbReference type="Pfam" id="PF18265">
    <property type="entry name" value="Nas2_N"/>
    <property type="match status" value="1"/>
</dbReference>
<evidence type="ECO:0000256" key="3">
    <source>
        <dbReference type="ARBA" id="ARBA00023186"/>
    </source>
</evidence>
<dbReference type="OrthoDB" id="72325at2759"/>
<dbReference type="SMART" id="SM00228">
    <property type="entry name" value="PDZ"/>
    <property type="match status" value="1"/>
</dbReference>
<dbReference type="SUPFAM" id="SSF50156">
    <property type="entry name" value="PDZ domain-like"/>
    <property type="match status" value="1"/>
</dbReference>
<dbReference type="OMA" id="DWGGRGM"/>
<dbReference type="PANTHER" id="PTHR12651">
    <property type="entry name" value="26S PROTEASOME NON-ATPASE REGULATORY SUBUNIT 9"/>
    <property type="match status" value="1"/>
</dbReference>
<organism evidence="9 10">
    <name type="scientific">Chiloscyllium punctatum</name>
    <name type="common">Brownbanded bambooshark</name>
    <name type="synonym">Hemiscyllium punctatum</name>
    <dbReference type="NCBI Taxonomy" id="137246"/>
    <lineage>
        <taxon>Eukaryota</taxon>
        <taxon>Metazoa</taxon>
        <taxon>Chordata</taxon>
        <taxon>Craniata</taxon>
        <taxon>Vertebrata</taxon>
        <taxon>Chondrichthyes</taxon>
        <taxon>Elasmobranchii</taxon>
        <taxon>Galeomorphii</taxon>
        <taxon>Galeoidea</taxon>
        <taxon>Orectolobiformes</taxon>
        <taxon>Hemiscylliidae</taxon>
        <taxon>Chiloscyllium</taxon>
    </lineage>
</organism>
<comment type="function">
    <text evidence="5">Acts as a chaperone during the assembly of the 26S proteasome, specifically of the base subcomplex of the PA700/19S regulatory complex (RC). During the base subcomplex assembly is part of an intermediate PSMD9:PSMC6:PSMC3 module, also known as modulator trimer complex; PSMD9 is released during the further base assembly process.</text>
</comment>
<dbReference type="GO" id="GO:0005737">
    <property type="term" value="C:cytoplasm"/>
    <property type="evidence" value="ECO:0007669"/>
    <property type="project" value="TreeGrafter"/>
</dbReference>
<dbReference type="EMBL" id="BEZZ01000045">
    <property type="protein sequence ID" value="GCC24022.1"/>
    <property type="molecule type" value="Genomic_DNA"/>
</dbReference>
<dbReference type="FunFam" id="2.30.42.10:FF:000107">
    <property type="entry name" value="26S proteasome non-ATPase regulatory subunit 9"/>
    <property type="match status" value="1"/>
</dbReference>
<dbReference type="InterPro" id="IPR001478">
    <property type="entry name" value="PDZ"/>
</dbReference>
<keyword evidence="10" id="KW-1185">Reference proteome</keyword>
<feature type="non-terminal residue" evidence="9">
    <location>
        <position position="1"/>
    </location>
</feature>
<evidence type="ECO:0000256" key="7">
    <source>
        <dbReference type="SAM" id="MobiDB-lite"/>
    </source>
</evidence>
<dbReference type="PANTHER" id="PTHR12651:SF1">
    <property type="entry name" value="26S PROTEASOME NON-ATPASE REGULATORY SUBUNIT 9"/>
    <property type="match status" value="1"/>
</dbReference>
<dbReference type="Pfam" id="PF17820">
    <property type="entry name" value="PDZ_6"/>
    <property type="match status" value="1"/>
</dbReference>
<comment type="similarity">
    <text evidence="1">Belongs to the proteasome subunit p27 family.</text>
</comment>
<feature type="compositionally biased region" description="Polar residues" evidence="7">
    <location>
        <begin position="1"/>
        <end position="15"/>
    </location>
</feature>
<evidence type="ECO:0000256" key="5">
    <source>
        <dbReference type="ARBA" id="ARBA00054581"/>
    </source>
</evidence>
<keyword evidence="3" id="KW-0143">Chaperone</keyword>
<dbReference type="InterPro" id="IPR036034">
    <property type="entry name" value="PDZ_sf"/>
</dbReference>
<protein>
    <recommendedName>
        <fullName evidence="2">26S proteasome non-ATPase regulatory subunit 9</fullName>
    </recommendedName>
    <alternativeName>
        <fullName evidence="4">26S proteasome regulatory subunit p27</fullName>
    </alternativeName>
</protein>
<reference evidence="9 10" key="1">
    <citation type="journal article" date="2018" name="Nat. Ecol. Evol.">
        <title>Shark genomes provide insights into elasmobranch evolution and the origin of vertebrates.</title>
        <authorList>
            <person name="Hara Y"/>
            <person name="Yamaguchi K"/>
            <person name="Onimaru K"/>
            <person name="Kadota M"/>
            <person name="Koyanagi M"/>
            <person name="Keeley SD"/>
            <person name="Tatsumi K"/>
            <person name="Tanaka K"/>
            <person name="Motone F"/>
            <person name="Kageyama Y"/>
            <person name="Nozu R"/>
            <person name="Adachi N"/>
            <person name="Nishimura O"/>
            <person name="Nakagawa R"/>
            <person name="Tanegashima C"/>
            <person name="Kiyatake I"/>
            <person name="Matsumoto R"/>
            <person name="Murakumo K"/>
            <person name="Nishida K"/>
            <person name="Terakita A"/>
            <person name="Kuratani S"/>
            <person name="Sato K"/>
            <person name="Hyodo S Kuraku.S."/>
        </authorList>
    </citation>
    <scope>NUCLEOTIDE SEQUENCE [LARGE SCALE GENOMIC DNA]</scope>
</reference>
<evidence type="ECO:0000256" key="4">
    <source>
        <dbReference type="ARBA" id="ARBA00030007"/>
    </source>
</evidence>
<sequence>LSAAETRSQTLSGTMSEEGSESSSQAVTVADVQQLVKKKDAIEAQIKAYYDILEGQNKAGMDAPLVDVEGYPRNDIDVYEVRTARHNIICLQNDHKALMKQIEEALHQLHARDREKHRLDEAEVHPEVMEQENSLPAAFAKVDTVSPGSPAHISGLQVGDEIIEFGSVNTQNFQNLQNIATVVQHSEGNPLNITVIRNGQTVHMSLSPQRWSGRGLLGCNIIPLQH</sequence>
<dbReference type="STRING" id="137246.A0A401S0T6"/>
<dbReference type="InterPro" id="IPR040815">
    <property type="entry name" value="Nas2_N"/>
</dbReference>